<organism evidence="1 2">
    <name type="scientific">Diaporthe vaccinii</name>
    <dbReference type="NCBI Taxonomy" id="105482"/>
    <lineage>
        <taxon>Eukaryota</taxon>
        <taxon>Fungi</taxon>
        <taxon>Dikarya</taxon>
        <taxon>Ascomycota</taxon>
        <taxon>Pezizomycotina</taxon>
        <taxon>Sordariomycetes</taxon>
        <taxon>Sordariomycetidae</taxon>
        <taxon>Diaporthales</taxon>
        <taxon>Diaporthaceae</taxon>
        <taxon>Diaporthe</taxon>
        <taxon>Diaporthe eres species complex</taxon>
    </lineage>
</organism>
<proteinExistence type="predicted"/>
<accession>A0ABR4E1W5</accession>
<gene>
    <name evidence="1" type="ORF">FJTKL_00977</name>
</gene>
<comment type="caution">
    <text evidence="1">The sequence shown here is derived from an EMBL/GenBank/DDBJ whole genome shotgun (WGS) entry which is preliminary data.</text>
</comment>
<name>A0ABR4E1W5_9PEZI</name>
<protein>
    <submittedName>
        <fullName evidence="1">Uncharacterized protein</fullName>
    </submittedName>
</protein>
<keyword evidence="2" id="KW-1185">Reference proteome</keyword>
<evidence type="ECO:0000313" key="2">
    <source>
        <dbReference type="Proteomes" id="UP001600888"/>
    </source>
</evidence>
<reference evidence="1 2" key="1">
    <citation type="submission" date="2024-03" db="EMBL/GenBank/DDBJ databases">
        <title>A high-quality draft genome sequence of Diaporthe vaccinii, a causative agent of upright dieback and viscid rot disease in cranberry plants.</title>
        <authorList>
            <person name="Sarrasin M."/>
            <person name="Lang B.F."/>
            <person name="Burger G."/>
        </authorList>
    </citation>
    <scope>NUCLEOTIDE SEQUENCE [LARGE SCALE GENOMIC DNA]</scope>
    <source>
        <strain evidence="1 2">IS7</strain>
    </source>
</reference>
<sequence>MNAENQGAYLPAAEANPLSIGPVDYPSVGDGERGSEDITFEVIEKIEGNKFVTCSIPVPENKPEGVGAKFIFASTIKGNEVGPLIFEQFLPLALAKKAYHTAPLPHVVGSGLDKVQEAYDLGKGGATSAKKLVGTL</sequence>
<dbReference type="Proteomes" id="UP001600888">
    <property type="component" value="Unassembled WGS sequence"/>
</dbReference>
<evidence type="ECO:0000313" key="1">
    <source>
        <dbReference type="EMBL" id="KAL2276386.1"/>
    </source>
</evidence>
<dbReference type="EMBL" id="JBAWTH010000117">
    <property type="protein sequence ID" value="KAL2276386.1"/>
    <property type="molecule type" value="Genomic_DNA"/>
</dbReference>